<feature type="transmembrane region" description="Helical" evidence="1">
    <location>
        <begin position="76"/>
        <end position="94"/>
    </location>
</feature>
<organism evidence="2">
    <name type="scientific">Pithovirus LCPAC304</name>
    <dbReference type="NCBI Taxonomy" id="2506594"/>
    <lineage>
        <taxon>Viruses</taxon>
        <taxon>Pithoviruses</taxon>
    </lineage>
</organism>
<keyword evidence="1" id="KW-0812">Transmembrane</keyword>
<gene>
    <name evidence="2" type="ORF">LCPAC304_02420</name>
</gene>
<proteinExistence type="predicted"/>
<evidence type="ECO:0000313" key="2">
    <source>
        <dbReference type="EMBL" id="QBK91901.1"/>
    </source>
</evidence>
<feature type="transmembrane region" description="Helical" evidence="1">
    <location>
        <begin position="114"/>
        <end position="136"/>
    </location>
</feature>
<keyword evidence="1" id="KW-0472">Membrane</keyword>
<keyword evidence="1" id="KW-1133">Transmembrane helix</keyword>
<sequence>MSKTSVYTLSSGMEDRVKKSMKFYSGNKMDKPCEVSRVRVCKPLKTCHDVVTSTHMEEASCDDGEMDHHHHGYSSIGWAVLWFIIIAVIVWLIIFSLKPAWALNEDGDVDTGKVLLASIVIALIIVIIIWIIYAACSGGFH</sequence>
<evidence type="ECO:0000256" key="1">
    <source>
        <dbReference type="SAM" id="Phobius"/>
    </source>
</evidence>
<dbReference type="EMBL" id="MK500566">
    <property type="protein sequence ID" value="QBK91901.1"/>
    <property type="molecule type" value="Genomic_DNA"/>
</dbReference>
<name>A0A481ZB66_9VIRU</name>
<protein>
    <submittedName>
        <fullName evidence="2">Membrane protein</fullName>
    </submittedName>
</protein>
<reference evidence="2" key="1">
    <citation type="journal article" date="2019" name="MBio">
        <title>Virus Genomes from Deep Sea Sediments Expand the Ocean Megavirome and Support Independent Origins of Viral Gigantism.</title>
        <authorList>
            <person name="Backstrom D."/>
            <person name="Yutin N."/>
            <person name="Jorgensen S.L."/>
            <person name="Dharamshi J."/>
            <person name="Homa F."/>
            <person name="Zaremba-Niedwiedzka K."/>
            <person name="Spang A."/>
            <person name="Wolf Y.I."/>
            <person name="Koonin E.V."/>
            <person name="Ettema T.J."/>
        </authorList>
    </citation>
    <scope>NUCLEOTIDE SEQUENCE</scope>
</reference>
<accession>A0A481ZB66</accession>